<name>L8WPP1_THACA</name>
<reference evidence="2 3" key="1">
    <citation type="journal article" date="2013" name="Nat. Commun.">
        <title>The evolution and pathogenic mechanisms of the rice sheath blight pathogen.</title>
        <authorList>
            <person name="Zheng A."/>
            <person name="Lin R."/>
            <person name="Xu L."/>
            <person name="Qin P."/>
            <person name="Tang C."/>
            <person name="Ai P."/>
            <person name="Zhang D."/>
            <person name="Liu Y."/>
            <person name="Sun Z."/>
            <person name="Feng H."/>
            <person name="Wang Y."/>
            <person name="Chen Y."/>
            <person name="Liang X."/>
            <person name="Fu R."/>
            <person name="Li Q."/>
            <person name="Zhang J."/>
            <person name="Yu X."/>
            <person name="Xie Z."/>
            <person name="Ding L."/>
            <person name="Guan P."/>
            <person name="Tang J."/>
            <person name="Liang Y."/>
            <person name="Wang S."/>
            <person name="Deng Q."/>
            <person name="Li S."/>
            <person name="Zhu J."/>
            <person name="Wang L."/>
            <person name="Liu H."/>
            <person name="Li P."/>
        </authorList>
    </citation>
    <scope>NUCLEOTIDE SEQUENCE [LARGE SCALE GENOMIC DNA]</scope>
    <source>
        <strain evidence="3">AG-1 IA</strain>
    </source>
</reference>
<dbReference type="Proteomes" id="UP000011668">
    <property type="component" value="Unassembled WGS sequence"/>
</dbReference>
<evidence type="ECO:0000313" key="3">
    <source>
        <dbReference type="Proteomes" id="UP000011668"/>
    </source>
</evidence>
<keyword evidence="1" id="KW-0732">Signal</keyword>
<evidence type="ECO:0000256" key="1">
    <source>
        <dbReference type="SAM" id="SignalP"/>
    </source>
</evidence>
<sequence length="132" mass="14663">MPLTVLIPMPTLMLMMRASCSPSGVASVPSSHWSLFSLLNFTAASLFRVMCLNSPTNNPSVPSTALPTLRQMLVAHPDTTRTSQFTLEPSSLTRKVTQTTTRMLKLSTRLATRRKPKTNPNLIFTMLLYPRV</sequence>
<protein>
    <recommendedName>
        <fullName evidence="4">Secreted protein</fullName>
    </recommendedName>
</protein>
<comment type="caution">
    <text evidence="2">The sequence shown here is derived from an EMBL/GenBank/DDBJ whole genome shotgun (WGS) entry which is preliminary data.</text>
</comment>
<organism evidence="2 3">
    <name type="scientific">Thanatephorus cucumeris (strain AG1-IA)</name>
    <name type="common">Rice sheath blight fungus</name>
    <name type="synonym">Rhizoctonia solani</name>
    <dbReference type="NCBI Taxonomy" id="983506"/>
    <lineage>
        <taxon>Eukaryota</taxon>
        <taxon>Fungi</taxon>
        <taxon>Dikarya</taxon>
        <taxon>Basidiomycota</taxon>
        <taxon>Agaricomycotina</taxon>
        <taxon>Agaricomycetes</taxon>
        <taxon>Cantharellales</taxon>
        <taxon>Ceratobasidiaceae</taxon>
        <taxon>Rhizoctonia</taxon>
        <taxon>Rhizoctonia solani AG-1</taxon>
    </lineage>
</organism>
<proteinExistence type="predicted"/>
<dbReference type="EMBL" id="AFRT01002206">
    <property type="protein sequence ID" value="ELU38284.1"/>
    <property type="molecule type" value="Genomic_DNA"/>
</dbReference>
<feature type="chain" id="PRO_5003997439" description="Secreted protein" evidence="1">
    <location>
        <begin position="21"/>
        <end position="132"/>
    </location>
</feature>
<accession>L8WPP1</accession>
<gene>
    <name evidence="2" type="ORF">AG1IA_07687</name>
</gene>
<dbReference type="HOGENOM" id="CLU_1918501_0_0_1"/>
<evidence type="ECO:0008006" key="4">
    <source>
        <dbReference type="Google" id="ProtNLM"/>
    </source>
</evidence>
<dbReference type="AlphaFoldDB" id="L8WPP1"/>
<feature type="signal peptide" evidence="1">
    <location>
        <begin position="1"/>
        <end position="20"/>
    </location>
</feature>
<keyword evidence="3" id="KW-1185">Reference proteome</keyword>
<evidence type="ECO:0000313" key="2">
    <source>
        <dbReference type="EMBL" id="ELU38284.1"/>
    </source>
</evidence>